<keyword evidence="2" id="KW-1185">Reference proteome</keyword>
<dbReference type="Gene3D" id="1.10.8.10">
    <property type="entry name" value="DNA helicase RuvA subunit, C-terminal domain"/>
    <property type="match status" value="1"/>
</dbReference>
<reference evidence="2" key="2">
    <citation type="submission" date="2007-04" db="EMBL/GenBank/DDBJ databases">
        <title>Complete genome sequence of the nitrogen-fixing bacterium Azorhizobium caulinodans ORS571.</title>
        <authorList>
            <person name="Lee K.B."/>
            <person name="Backer P.D."/>
            <person name="Aono T."/>
            <person name="Liu C.T."/>
            <person name="Suzuki S."/>
            <person name="Suzuki T."/>
            <person name="Kaneko T."/>
            <person name="Yamada M."/>
            <person name="Tabata S."/>
            <person name="Kupfer D.M."/>
            <person name="Najar F.Z."/>
            <person name="Wiley G.B."/>
            <person name="Roe B."/>
            <person name="Binnewies T."/>
            <person name="Ussery D."/>
            <person name="Vereecke D."/>
            <person name="Gevers D."/>
            <person name="Holsters M."/>
            <person name="Oyaizu H."/>
        </authorList>
    </citation>
    <scope>NUCLEOTIDE SEQUENCE [LARGE SCALE GENOMIC DNA]</scope>
    <source>
        <strain evidence="2">ATCC 43989 / DSM 5975 / JCM 20966 / LMG 6465 / NBRC 14845 / NCIMB 13405 / ORS 571</strain>
    </source>
</reference>
<dbReference type="PIRSF" id="PIRSF029669">
    <property type="entry name" value="UCP029669"/>
    <property type="match status" value="1"/>
</dbReference>
<dbReference type="Proteomes" id="UP000000270">
    <property type="component" value="Chromosome"/>
</dbReference>
<evidence type="ECO:0008006" key="3">
    <source>
        <dbReference type="Google" id="ProtNLM"/>
    </source>
</evidence>
<accession>A8IAV1</accession>
<dbReference type="Gene3D" id="3.90.1530.10">
    <property type="entry name" value="Conserved hypothetical protein from pyrococcus furiosus pfu- 392566-001, ParB domain"/>
    <property type="match status" value="1"/>
</dbReference>
<proteinExistence type="predicted"/>
<organism evidence="1 2">
    <name type="scientific">Azorhizobium caulinodans (strain ATCC 43989 / DSM 5975 / JCM 20966 / LMG 6465 / NBRC 14845 / NCIMB 13405 / ORS 571)</name>
    <dbReference type="NCBI Taxonomy" id="438753"/>
    <lineage>
        <taxon>Bacteria</taxon>
        <taxon>Pseudomonadati</taxon>
        <taxon>Pseudomonadota</taxon>
        <taxon>Alphaproteobacteria</taxon>
        <taxon>Hyphomicrobiales</taxon>
        <taxon>Xanthobacteraceae</taxon>
        <taxon>Azorhizobium</taxon>
    </lineage>
</organism>
<evidence type="ECO:0000313" key="1">
    <source>
        <dbReference type="EMBL" id="BAF88563.1"/>
    </source>
</evidence>
<dbReference type="HOGENOM" id="CLU_090314_0_0_5"/>
<dbReference type="STRING" id="438753.AZC_2565"/>
<dbReference type="InterPro" id="IPR036086">
    <property type="entry name" value="ParB/Sulfiredoxin_sf"/>
</dbReference>
<reference evidence="1 2" key="1">
    <citation type="journal article" date="2007" name="Appl. Environ. Microbiol.">
        <title>Rhizobial factors required for stem nodule maturation and maintenance in Sesbania rostrata-Azorhizobium caulinodans ORS571 symbiosis.</title>
        <authorList>
            <person name="Suzuki S."/>
            <person name="Aono T."/>
            <person name="Lee KB."/>
            <person name="Suzuki T."/>
            <person name="Liu CT."/>
            <person name="Miwa H."/>
            <person name="Wakao S."/>
            <person name="Iki T."/>
            <person name="Oyaizu H."/>
        </authorList>
    </citation>
    <scope>NUCLEOTIDE SEQUENCE [LARGE SCALE GENOMIC DNA]</scope>
    <source>
        <strain evidence="2">ATCC 43989 / DSM 5975 / JCM 20966 / LMG 6465 / NBRC 14845 / NCIMB 13405 / ORS 571</strain>
    </source>
</reference>
<dbReference type="EMBL" id="AP009384">
    <property type="protein sequence ID" value="BAF88563.1"/>
    <property type="molecule type" value="Genomic_DNA"/>
</dbReference>
<reference evidence="1 2" key="3">
    <citation type="journal article" date="2008" name="BMC Genomics">
        <title>The genome of the versatile nitrogen fixer Azorhizobium caulinodans ORS571.</title>
        <authorList>
            <person name="Lee KB."/>
            <person name="Backer P.D."/>
            <person name="Aono T."/>
            <person name="Liu CT."/>
            <person name="Suzuki S."/>
            <person name="Suzuki T."/>
            <person name="Kaneko T."/>
            <person name="Yamada M."/>
            <person name="Tabata S."/>
            <person name="Kupfer D.M."/>
            <person name="Najar F.Z."/>
            <person name="Wiley G.B."/>
            <person name="Roe B."/>
            <person name="Binnewies T.T."/>
            <person name="Ussery D.W."/>
            <person name="D'Haeze W."/>
            <person name="Herder J.D."/>
            <person name="Gevers D."/>
            <person name="Vereecke D."/>
            <person name="Holsters M."/>
            <person name="Oyaizu H."/>
        </authorList>
    </citation>
    <scope>NUCLEOTIDE SEQUENCE [LARGE SCALE GENOMIC DNA]</scope>
    <source>
        <strain evidence="2">ATCC 43989 / DSM 5975 / JCM 20966 / LMG 6465 / NBRC 14845 / NCIMB 13405 / ORS 571</strain>
    </source>
</reference>
<sequence>MLRKRVMASLPDHLESVAIDDLHPTQLTLGMQEVARRAKKMMAMGEEEAEALFRKKPIPCVRGPGNQLYLIDHHHLCRAALIAGFKEVYLDLSRQADWSHLDRTAFWEEMEREGNCWPIDADGNRRPYARIPNHVRDLTDNPWRTLARSVRGPAFRDDDETPFKEFMWGEYFRSFMSKRLIETDFDLARDLAIKLARLDEAQDLPGYLGDTSRD</sequence>
<dbReference type="KEGG" id="azc:AZC_2565"/>
<dbReference type="InterPro" id="IPR014956">
    <property type="entry name" value="ParBc_2"/>
</dbReference>
<dbReference type="InterPro" id="IPR016932">
    <property type="entry name" value="UCP029669"/>
</dbReference>
<dbReference type="eggNOG" id="COG4318">
    <property type="taxonomic scope" value="Bacteria"/>
</dbReference>
<dbReference type="SUPFAM" id="SSF110849">
    <property type="entry name" value="ParB/Sulfiredoxin"/>
    <property type="match status" value="1"/>
</dbReference>
<dbReference type="AlphaFoldDB" id="A8IAV1"/>
<evidence type="ECO:0000313" key="2">
    <source>
        <dbReference type="Proteomes" id="UP000000270"/>
    </source>
</evidence>
<protein>
    <recommendedName>
        <fullName evidence="3">ParB-like nuclease</fullName>
    </recommendedName>
</protein>
<reference evidence="1 2" key="5">
    <citation type="journal article" date="2010" name="Appl. Environ. Microbiol.">
        <title>phrR-like gene praR of Azorhizobium caulinodans ORS571 is essential for symbiosis with Sesbania rostrata and is involved in expression of reb genes.</title>
        <authorList>
            <person name="Akiba N."/>
            <person name="Aono T."/>
            <person name="Toyazaki H."/>
            <person name="Sato S."/>
            <person name="Oyaizu H."/>
        </authorList>
    </citation>
    <scope>NUCLEOTIDE SEQUENCE [LARGE SCALE GENOMIC DNA]</scope>
    <source>
        <strain evidence="2">ATCC 43989 / DSM 5975 / JCM 20966 / LMG 6465 / NBRC 14845 / NCIMB 13405 / ORS 571</strain>
    </source>
</reference>
<dbReference type="Pfam" id="PF08857">
    <property type="entry name" value="ParBc_2"/>
    <property type="match status" value="1"/>
</dbReference>
<gene>
    <name evidence="1" type="ordered locus">AZC_2565</name>
</gene>
<name>A8IAV1_AZOC5</name>
<reference evidence="1 2" key="6">
    <citation type="journal article" date="2011" name="Appl. Environ. Microbiol.">
        <title>Involvement of the azorhizobial chromosome partition gene (parA) in the onset of bacteroid differentiation during Sesbania rostrata stem nodule development.</title>
        <authorList>
            <person name="Liu CT."/>
            <person name="Lee KB."/>
            <person name="Wang YS."/>
            <person name="Peng MH."/>
            <person name="Lee KT."/>
            <person name="Suzuki S."/>
            <person name="Suzuki T."/>
            <person name="Oyaizu H."/>
        </authorList>
    </citation>
    <scope>NUCLEOTIDE SEQUENCE [LARGE SCALE GENOMIC DNA]</scope>
    <source>
        <strain evidence="2">ATCC 43989 / DSM 5975 / JCM 20966 / LMG 6465 / NBRC 14845 / NCIMB 13405 / ORS 571</strain>
    </source>
</reference>
<reference evidence="1 2" key="4">
    <citation type="journal article" date="2009" name="Appl. Environ. Microbiol.">
        <title>Comparative genome-wide transcriptional profiling of Azorhizobium caulinodans ORS571 grown under free-living and symbiotic conditions.</title>
        <authorList>
            <person name="Tsukada S."/>
            <person name="Aono T."/>
            <person name="Akiba N."/>
            <person name="Lee KB."/>
            <person name="Liu CT."/>
            <person name="Toyazaki H."/>
            <person name="Oyaizu H."/>
        </authorList>
    </citation>
    <scope>NUCLEOTIDE SEQUENCE [LARGE SCALE GENOMIC DNA]</scope>
    <source>
        <strain evidence="2">ATCC 43989 / DSM 5975 / JCM 20966 / LMG 6465 / NBRC 14845 / NCIMB 13405 / ORS 571</strain>
    </source>
</reference>
<dbReference type="CDD" id="cd16390">
    <property type="entry name" value="ParB_N_Srx_like"/>
    <property type="match status" value="1"/>
</dbReference>